<feature type="region of interest" description="Disordered" evidence="1">
    <location>
        <begin position="241"/>
        <end position="265"/>
    </location>
</feature>
<proteinExistence type="predicted"/>
<dbReference type="EMBL" id="JACGCM010001278">
    <property type="protein sequence ID" value="KAF6157283.1"/>
    <property type="molecule type" value="Genomic_DNA"/>
</dbReference>
<accession>A0A7J7MQX5</accession>
<organism evidence="3 4">
    <name type="scientific">Kingdonia uniflora</name>
    <dbReference type="NCBI Taxonomy" id="39325"/>
    <lineage>
        <taxon>Eukaryota</taxon>
        <taxon>Viridiplantae</taxon>
        <taxon>Streptophyta</taxon>
        <taxon>Embryophyta</taxon>
        <taxon>Tracheophyta</taxon>
        <taxon>Spermatophyta</taxon>
        <taxon>Magnoliopsida</taxon>
        <taxon>Ranunculales</taxon>
        <taxon>Circaeasteraceae</taxon>
        <taxon>Kingdonia</taxon>
    </lineage>
</organism>
<evidence type="ECO:0000313" key="4">
    <source>
        <dbReference type="Proteomes" id="UP000541444"/>
    </source>
</evidence>
<dbReference type="InterPro" id="IPR040256">
    <property type="entry name" value="At4g02000-like"/>
</dbReference>
<evidence type="ECO:0000256" key="1">
    <source>
        <dbReference type="SAM" id="MobiDB-lite"/>
    </source>
</evidence>
<protein>
    <recommendedName>
        <fullName evidence="2">DUF4283 domain-containing protein</fullName>
    </recommendedName>
</protein>
<feature type="domain" description="DUF4283" evidence="2">
    <location>
        <begin position="119"/>
        <end position="187"/>
    </location>
</feature>
<evidence type="ECO:0000259" key="2">
    <source>
        <dbReference type="Pfam" id="PF14111"/>
    </source>
</evidence>
<comment type="caution">
    <text evidence="3">The sequence shown here is derived from an EMBL/GenBank/DDBJ whole genome shotgun (WGS) entry which is preliminary data.</text>
</comment>
<dbReference type="OrthoDB" id="1939300at2759"/>
<dbReference type="Proteomes" id="UP000541444">
    <property type="component" value="Unassembled WGS sequence"/>
</dbReference>
<keyword evidence="4" id="KW-1185">Reference proteome</keyword>
<evidence type="ECO:0000313" key="3">
    <source>
        <dbReference type="EMBL" id="KAF6157283.1"/>
    </source>
</evidence>
<reference evidence="3 4" key="1">
    <citation type="journal article" date="2020" name="IScience">
        <title>Genome Sequencing of the Endangered Kingdonia uniflora (Circaeasteraceae, Ranunculales) Reveals Potential Mechanisms of Evolutionary Specialization.</title>
        <authorList>
            <person name="Sun Y."/>
            <person name="Deng T."/>
            <person name="Zhang A."/>
            <person name="Moore M.J."/>
            <person name="Landis J.B."/>
            <person name="Lin N."/>
            <person name="Zhang H."/>
            <person name="Zhang X."/>
            <person name="Huang J."/>
            <person name="Zhang X."/>
            <person name="Sun H."/>
            <person name="Wang H."/>
        </authorList>
    </citation>
    <scope>NUCLEOTIDE SEQUENCE [LARGE SCALE GENOMIC DNA]</scope>
    <source>
        <strain evidence="3">TB1705</strain>
        <tissue evidence="3">Leaf</tissue>
    </source>
</reference>
<dbReference type="AlphaFoldDB" id="A0A7J7MQX5"/>
<dbReference type="PANTHER" id="PTHR31286">
    <property type="entry name" value="GLYCINE-RICH CELL WALL STRUCTURAL PROTEIN 1.8-LIKE"/>
    <property type="match status" value="1"/>
</dbReference>
<sequence length="277" mass="31748">MITQRREYKCVKLCPKHGENIMGVCTIYSRELEGHTNCVCHCCNKGKDRVDEDSGDVIDIDKNHTKATMSWANIIGKQSKGRGKSALIYTPPTIVNGSPVIEVIHEDYANHKNEYEGYLVGRRLAFPFLRETLNHLWGLKGDFKMSLENDCTYFFKFDLQEDKEKVLELGHQFIASRVFLIRPWRLFIEAEATTITAIPIWIVLRNIPVHMRHPKGIARVASAIGKPICLDRATEEKTRNEFDRVSVEIEQPTPSDPSHNQQDENYQCFSGIQLDTP</sequence>
<gene>
    <name evidence="3" type="ORF">GIB67_016512</name>
</gene>
<name>A0A7J7MQX5_9MAGN</name>
<dbReference type="Pfam" id="PF14111">
    <property type="entry name" value="DUF4283"/>
    <property type="match status" value="1"/>
</dbReference>
<dbReference type="InterPro" id="IPR025558">
    <property type="entry name" value="DUF4283"/>
</dbReference>
<feature type="compositionally biased region" description="Polar residues" evidence="1">
    <location>
        <begin position="252"/>
        <end position="265"/>
    </location>
</feature>
<dbReference type="PANTHER" id="PTHR31286:SF180">
    <property type="entry name" value="OS10G0362600 PROTEIN"/>
    <property type="match status" value="1"/>
</dbReference>